<organism evidence="1 2">
    <name type="scientific">Phormidesmis priestleyi ULC007</name>
    <dbReference type="NCBI Taxonomy" id="1920490"/>
    <lineage>
        <taxon>Bacteria</taxon>
        <taxon>Bacillati</taxon>
        <taxon>Cyanobacteriota</taxon>
        <taxon>Cyanophyceae</taxon>
        <taxon>Leptolyngbyales</taxon>
        <taxon>Leptolyngbyaceae</taxon>
        <taxon>Phormidesmis</taxon>
    </lineage>
</organism>
<dbReference type="Gene3D" id="2.40.70.10">
    <property type="entry name" value="Acid Proteases"/>
    <property type="match status" value="1"/>
</dbReference>
<keyword evidence="2" id="KW-1185">Reference proteome</keyword>
<accession>A0A2T1D127</accession>
<keyword evidence="1" id="KW-0378">Hydrolase</keyword>
<dbReference type="AlphaFoldDB" id="A0A2T1D127"/>
<gene>
    <name evidence="1" type="ORF">C7B65_26745</name>
</gene>
<dbReference type="NCBIfam" id="TIGR03698">
    <property type="entry name" value="clan_AA_DTGF"/>
    <property type="match status" value="1"/>
</dbReference>
<sequence>MMQGYVNESYEAVISIVVKNGTKVKPVNAVIDTGFTGFLSLSSAIIAELELPWSYRDRATLGDGSETLFDIYEASVIWDGQFREIEINSANTEPLLGMRMLRGYRLQVDTVEGGLVTIAALTDVI</sequence>
<comment type="caution">
    <text evidence="1">The sequence shown here is derived from an EMBL/GenBank/DDBJ whole genome shotgun (WGS) entry which is preliminary data.</text>
</comment>
<name>A0A2T1D127_9CYAN</name>
<evidence type="ECO:0000313" key="2">
    <source>
        <dbReference type="Proteomes" id="UP000238634"/>
    </source>
</evidence>
<dbReference type="OrthoDB" id="573359at2"/>
<dbReference type="GO" id="GO:0006508">
    <property type="term" value="P:proteolysis"/>
    <property type="evidence" value="ECO:0007669"/>
    <property type="project" value="UniProtKB-KW"/>
</dbReference>
<dbReference type="STRING" id="1920490.GCA_001895925_03870"/>
<dbReference type="GO" id="GO:0008233">
    <property type="term" value="F:peptidase activity"/>
    <property type="evidence" value="ECO:0007669"/>
    <property type="project" value="UniProtKB-KW"/>
</dbReference>
<dbReference type="EMBL" id="PVWG01000103">
    <property type="protein sequence ID" value="PSB14131.1"/>
    <property type="molecule type" value="Genomic_DNA"/>
</dbReference>
<proteinExistence type="predicted"/>
<protein>
    <submittedName>
        <fullName evidence="1">Clan AA aspartic protease</fullName>
    </submittedName>
</protein>
<dbReference type="InterPro" id="IPR021109">
    <property type="entry name" value="Peptidase_aspartic_dom_sf"/>
</dbReference>
<reference evidence="1 2" key="1">
    <citation type="submission" date="2018-02" db="EMBL/GenBank/DDBJ databases">
        <authorList>
            <person name="Cohen D.B."/>
            <person name="Kent A.D."/>
        </authorList>
    </citation>
    <scope>NUCLEOTIDE SEQUENCE [LARGE SCALE GENOMIC DNA]</scope>
    <source>
        <strain evidence="1 2">ULC007</strain>
    </source>
</reference>
<reference evidence="1 2" key="2">
    <citation type="submission" date="2018-03" db="EMBL/GenBank/DDBJ databases">
        <title>The ancient ancestry and fast evolution of plastids.</title>
        <authorList>
            <person name="Moore K.R."/>
            <person name="Magnabosco C."/>
            <person name="Momper L."/>
            <person name="Gold D.A."/>
            <person name="Bosak T."/>
            <person name="Fournier G.P."/>
        </authorList>
    </citation>
    <scope>NUCLEOTIDE SEQUENCE [LARGE SCALE GENOMIC DNA]</scope>
    <source>
        <strain evidence="1 2">ULC007</strain>
    </source>
</reference>
<evidence type="ECO:0000313" key="1">
    <source>
        <dbReference type="EMBL" id="PSB14131.1"/>
    </source>
</evidence>
<dbReference type="InterPro" id="IPR022274">
    <property type="entry name" value="Peptidase_asp_AF0612"/>
</dbReference>
<dbReference type="Proteomes" id="UP000238634">
    <property type="component" value="Unassembled WGS sequence"/>
</dbReference>
<keyword evidence="1" id="KW-0645">Protease</keyword>